<organism evidence="5 6">
    <name type="scientific">Murinocardiopsis flavida</name>
    <dbReference type="NCBI Taxonomy" id="645275"/>
    <lineage>
        <taxon>Bacteria</taxon>
        <taxon>Bacillati</taxon>
        <taxon>Actinomycetota</taxon>
        <taxon>Actinomycetes</taxon>
        <taxon>Streptosporangiales</taxon>
        <taxon>Nocardiopsidaceae</taxon>
        <taxon>Murinocardiopsis</taxon>
    </lineage>
</organism>
<keyword evidence="1" id="KW-0805">Transcription regulation</keyword>
<evidence type="ECO:0000256" key="2">
    <source>
        <dbReference type="ARBA" id="ARBA00023125"/>
    </source>
</evidence>
<evidence type="ECO:0000313" key="6">
    <source>
        <dbReference type="Proteomes" id="UP000240542"/>
    </source>
</evidence>
<dbReference type="CDD" id="cd01392">
    <property type="entry name" value="HTH_LacI"/>
    <property type="match status" value="1"/>
</dbReference>
<gene>
    <name evidence="5" type="ORF">CLV63_102155</name>
</gene>
<dbReference type="RefSeq" id="WP_106581407.1">
    <property type="nucleotide sequence ID" value="NZ_PYGA01000002.1"/>
</dbReference>
<dbReference type="GO" id="GO:0000976">
    <property type="term" value="F:transcription cis-regulatory region binding"/>
    <property type="evidence" value="ECO:0007669"/>
    <property type="project" value="TreeGrafter"/>
</dbReference>
<name>A0A2P8DS34_9ACTN</name>
<dbReference type="Pfam" id="PF13377">
    <property type="entry name" value="Peripla_BP_3"/>
    <property type="match status" value="1"/>
</dbReference>
<keyword evidence="3" id="KW-0804">Transcription</keyword>
<dbReference type="Pfam" id="PF00356">
    <property type="entry name" value="LacI"/>
    <property type="match status" value="1"/>
</dbReference>
<comment type="caution">
    <text evidence="5">The sequence shown here is derived from an EMBL/GenBank/DDBJ whole genome shotgun (WGS) entry which is preliminary data.</text>
</comment>
<dbReference type="Gene3D" id="3.40.50.2300">
    <property type="match status" value="2"/>
</dbReference>
<dbReference type="Gene3D" id="1.10.260.40">
    <property type="entry name" value="lambda repressor-like DNA-binding domains"/>
    <property type="match status" value="1"/>
</dbReference>
<dbReference type="OrthoDB" id="2854648at2"/>
<dbReference type="Proteomes" id="UP000240542">
    <property type="component" value="Unassembled WGS sequence"/>
</dbReference>
<dbReference type="PANTHER" id="PTHR30146:SF109">
    <property type="entry name" value="HTH-TYPE TRANSCRIPTIONAL REGULATOR GALS"/>
    <property type="match status" value="1"/>
</dbReference>
<evidence type="ECO:0000313" key="5">
    <source>
        <dbReference type="EMBL" id="PSL00029.1"/>
    </source>
</evidence>
<feature type="domain" description="HTH lacI-type" evidence="4">
    <location>
        <begin position="5"/>
        <end position="59"/>
    </location>
</feature>
<dbReference type="SUPFAM" id="SSF47413">
    <property type="entry name" value="lambda repressor-like DNA-binding domains"/>
    <property type="match status" value="1"/>
</dbReference>
<dbReference type="PANTHER" id="PTHR30146">
    <property type="entry name" value="LACI-RELATED TRANSCRIPTIONAL REPRESSOR"/>
    <property type="match status" value="1"/>
</dbReference>
<dbReference type="PRINTS" id="PR00036">
    <property type="entry name" value="HTHLACI"/>
</dbReference>
<dbReference type="PROSITE" id="PS00356">
    <property type="entry name" value="HTH_LACI_1"/>
    <property type="match status" value="1"/>
</dbReference>
<dbReference type="SMART" id="SM00354">
    <property type="entry name" value="HTH_LACI"/>
    <property type="match status" value="1"/>
</dbReference>
<accession>A0A2P8DS34</accession>
<reference evidence="5 6" key="1">
    <citation type="submission" date="2018-03" db="EMBL/GenBank/DDBJ databases">
        <title>Genomic Encyclopedia of Archaeal and Bacterial Type Strains, Phase II (KMG-II): from individual species to whole genera.</title>
        <authorList>
            <person name="Goeker M."/>
        </authorList>
    </citation>
    <scope>NUCLEOTIDE SEQUENCE [LARGE SCALE GENOMIC DNA]</scope>
    <source>
        <strain evidence="5 6">DSM 45312</strain>
    </source>
</reference>
<dbReference type="SUPFAM" id="SSF53822">
    <property type="entry name" value="Periplasmic binding protein-like I"/>
    <property type="match status" value="1"/>
</dbReference>
<dbReference type="EMBL" id="PYGA01000002">
    <property type="protein sequence ID" value="PSL00029.1"/>
    <property type="molecule type" value="Genomic_DNA"/>
</dbReference>
<dbReference type="AlphaFoldDB" id="A0A2P8DS34"/>
<dbReference type="InterPro" id="IPR046335">
    <property type="entry name" value="LacI/GalR-like_sensor"/>
</dbReference>
<keyword evidence="6" id="KW-1185">Reference proteome</keyword>
<evidence type="ECO:0000256" key="3">
    <source>
        <dbReference type="ARBA" id="ARBA00023163"/>
    </source>
</evidence>
<dbReference type="GO" id="GO:0003700">
    <property type="term" value="F:DNA-binding transcription factor activity"/>
    <property type="evidence" value="ECO:0007669"/>
    <property type="project" value="TreeGrafter"/>
</dbReference>
<protein>
    <submittedName>
        <fullName evidence="5">LacI family transcriptional regulator</fullName>
    </submittedName>
</protein>
<dbReference type="InterPro" id="IPR000843">
    <property type="entry name" value="HTH_LacI"/>
</dbReference>
<evidence type="ECO:0000259" key="4">
    <source>
        <dbReference type="PROSITE" id="PS50932"/>
    </source>
</evidence>
<keyword evidence="2" id="KW-0238">DNA-binding</keyword>
<dbReference type="InterPro" id="IPR010982">
    <property type="entry name" value="Lambda_DNA-bd_dom_sf"/>
</dbReference>
<sequence length="340" mass="36450">MASRPRIKDVARLAGVSEKTVSNVLNDYPHVTAHTRAAVEAAIGELGYRVNLAGRHLRRGRSGIIALAVPELDQEYFALIAQLIIKKAEDRGHTVLIHQTEARRERELAALAGFDADFADGLIFSPLATTPDDLRRHSARQPVVLLGERTVPGLHDHVAIDNIAAAREATRHLLDLGCRRIAAIGGNTDEPLGTSHLRTRGYCAEIEAAGLPVRHELIRPARAFYGSDGLALTRELLDGRAEPPDGLLCFNDHLALGALRAVHEAGLRAPGDIAVLGFDDVDAGHYSIPTLSTIAPDKDALAGRAVALLLERIESGEVPPAEPREVLVGHTLVARESTGG</sequence>
<proteinExistence type="predicted"/>
<dbReference type="InterPro" id="IPR028082">
    <property type="entry name" value="Peripla_BP_I"/>
</dbReference>
<dbReference type="PROSITE" id="PS50932">
    <property type="entry name" value="HTH_LACI_2"/>
    <property type="match status" value="1"/>
</dbReference>
<dbReference type="CDD" id="cd06267">
    <property type="entry name" value="PBP1_LacI_sugar_binding-like"/>
    <property type="match status" value="1"/>
</dbReference>
<evidence type="ECO:0000256" key="1">
    <source>
        <dbReference type="ARBA" id="ARBA00023015"/>
    </source>
</evidence>